<keyword evidence="3" id="KW-1185">Reference proteome</keyword>
<dbReference type="InterPro" id="IPR036866">
    <property type="entry name" value="RibonucZ/Hydroxyglut_hydro"/>
</dbReference>
<reference evidence="2 3" key="1">
    <citation type="submission" date="2024-03" db="EMBL/GenBank/DDBJ databases">
        <title>Human intestinal bacterial collection.</title>
        <authorList>
            <person name="Pauvert C."/>
            <person name="Hitch T.C.A."/>
            <person name="Clavel T."/>
        </authorList>
    </citation>
    <scope>NUCLEOTIDE SEQUENCE [LARGE SCALE GENOMIC DNA]</scope>
    <source>
        <strain evidence="2 3">CLA-SR-H028</strain>
    </source>
</reference>
<dbReference type="PANTHER" id="PTHR43694">
    <property type="entry name" value="RIBONUCLEASE J"/>
    <property type="match status" value="1"/>
</dbReference>
<dbReference type="PANTHER" id="PTHR43694:SF1">
    <property type="entry name" value="RIBONUCLEASE J"/>
    <property type="match status" value="1"/>
</dbReference>
<comment type="caution">
    <text evidence="2">The sequence shown here is derived from an EMBL/GenBank/DDBJ whole genome shotgun (WGS) entry which is preliminary data.</text>
</comment>
<gene>
    <name evidence="2" type="ORF">WMO65_11410</name>
</gene>
<dbReference type="InterPro" id="IPR011108">
    <property type="entry name" value="RMMBL"/>
</dbReference>
<dbReference type="Gene3D" id="3.60.15.10">
    <property type="entry name" value="Ribonuclease Z/Hydroxyacylglutathione hydrolase-like"/>
    <property type="match status" value="2"/>
</dbReference>
<sequence>MQIIIYRGTHQIGGVATEIKTESSRILIDIGDELSQEDNYVPQQLSIPGITDSEGMCDAVFITHYHGDHIGQLVNVREDIPIYMGCLAKDIMLATAGNNDGLIKRIEKAHTFLPGVKIQIRDIAVTPYSIDHSACDSYMFLIEAEHKRILHTGDFRFHGFRGKGVLKLLDIRIGKIDMLITEGTTLSRTEQEMMTEQELQHKVREYMEQYKYVFVLCSSTNLERICALSKTVPYGKYFVCDEYQKKMLDLVEKHWGKYSELFRNIKITTYGENLLAGLKERGFLMVVRDNRYFREIMQHFDGKQSIILYSMWDGYRTKPGSSIPELLETFHNWQPLHTSGHASCKDILTVIEKTKPETIVPIHTEKPELLRELCSCQNVMIVKDGERIFL</sequence>
<dbReference type="Pfam" id="PF07521">
    <property type="entry name" value="RMMBL"/>
    <property type="match status" value="1"/>
</dbReference>
<protein>
    <submittedName>
        <fullName evidence="2">MBL fold metallo-hydrolase</fullName>
    </submittedName>
</protein>
<dbReference type="Proteomes" id="UP001457898">
    <property type="component" value="Unassembled WGS sequence"/>
</dbReference>
<dbReference type="RefSeq" id="WP_118743356.1">
    <property type="nucleotide sequence ID" value="NZ_JBBMFP010000009.1"/>
</dbReference>
<dbReference type="CDD" id="cd07732">
    <property type="entry name" value="metallo-hydrolase-like_MBL-fold"/>
    <property type="match status" value="1"/>
</dbReference>
<evidence type="ECO:0000313" key="2">
    <source>
        <dbReference type="EMBL" id="MEQ2431612.1"/>
    </source>
</evidence>
<dbReference type="InterPro" id="IPR001279">
    <property type="entry name" value="Metallo-B-lactamas"/>
</dbReference>
<dbReference type="EMBL" id="JBBMFP010000009">
    <property type="protein sequence ID" value="MEQ2431612.1"/>
    <property type="molecule type" value="Genomic_DNA"/>
</dbReference>
<dbReference type="SMART" id="SM00849">
    <property type="entry name" value="Lactamase_B"/>
    <property type="match status" value="1"/>
</dbReference>
<dbReference type="Pfam" id="PF12706">
    <property type="entry name" value="Lactamase_B_2"/>
    <property type="match status" value="1"/>
</dbReference>
<accession>A0ABV1DMN7</accession>
<organism evidence="2 3">
    <name type="scientific">Blautia caccae</name>
    <dbReference type="NCBI Taxonomy" id="3133175"/>
    <lineage>
        <taxon>Bacteria</taxon>
        <taxon>Bacillati</taxon>
        <taxon>Bacillota</taxon>
        <taxon>Clostridia</taxon>
        <taxon>Lachnospirales</taxon>
        <taxon>Lachnospiraceae</taxon>
        <taxon>Blautia</taxon>
    </lineage>
</organism>
<name>A0ABV1DMN7_9FIRM</name>
<dbReference type="SUPFAM" id="SSF56281">
    <property type="entry name" value="Metallo-hydrolase/oxidoreductase"/>
    <property type="match status" value="1"/>
</dbReference>
<proteinExistence type="predicted"/>
<feature type="domain" description="Metallo-beta-lactamase" evidence="1">
    <location>
        <begin position="13"/>
        <end position="210"/>
    </location>
</feature>
<evidence type="ECO:0000313" key="3">
    <source>
        <dbReference type="Proteomes" id="UP001457898"/>
    </source>
</evidence>
<evidence type="ECO:0000259" key="1">
    <source>
        <dbReference type="SMART" id="SM00849"/>
    </source>
</evidence>